<accession>A0A6C0EW25</accession>
<dbReference type="AlphaFoldDB" id="A0A6C0EW25"/>
<organism evidence="1">
    <name type="scientific">viral metagenome</name>
    <dbReference type="NCBI Taxonomy" id="1070528"/>
    <lineage>
        <taxon>unclassified sequences</taxon>
        <taxon>metagenomes</taxon>
        <taxon>organismal metagenomes</taxon>
    </lineage>
</organism>
<sequence length="56" mass="6503">MTIPTFISRKKNLLFRTPVPYANIMRMNPTNIIYIVFVVLSDILFKISDVDSDIVK</sequence>
<protein>
    <submittedName>
        <fullName evidence="1">Uncharacterized protein</fullName>
    </submittedName>
</protein>
<dbReference type="EMBL" id="MN738962">
    <property type="protein sequence ID" value="QHT33307.1"/>
    <property type="molecule type" value="Genomic_DNA"/>
</dbReference>
<proteinExistence type="predicted"/>
<evidence type="ECO:0000313" key="1">
    <source>
        <dbReference type="EMBL" id="QHT33307.1"/>
    </source>
</evidence>
<name>A0A6C0EW25_9ZZZZ</name>
<reference evidence="1" key="1">
    <citation type="journal article" date="2020" name="Nature">
        <title>Giant virus diversity and host interactions through global metagenomics.</title>
        <authorList>
            <person name="Schulz F."/>
            <person name="Roux S."/>
            <person name="Paez-Espino D."/>
            <person name="Jungbluth S."/>
            <person name="Walsh D.A."/>
            <person name="Denef V.J."/>
            <person name="McMahon K.D."/>
            <person name="Konstantinidis K.T."/>
            <person name="Eloe-Fadrosh E.A."/>
            <person name="Kyrpides N.C."/>
            <person name="Woyke T."/>
        </authorList>
    </citation>
    <scope>NUCLEOTIDE SEQUENCE</scope>
    <source>
        <strain evidence="1">GVMAG-M-3300009161-34</strain>
    </source>
</reference>